<dbReference type="EMBL" id="JAGHKP010000003">
    <property type="protein sequence ID" value="MBO9153974.1"/>
    <property type="molecule type" value="Genomic_DNA"/>
</dbReference>
<dbReference type="Proteomes" id="UP000679126">
    <property type="component" value="Unassembled WGS sequence"/>
</dbReference>
<protein>
    <submittedName>
        <fullName evidence="1">Uncharacterized protein</fullName>
    </submittedName>
</protein>
<keyword evidence="2" id="KW-1185">Reference proteome</keyword>
<proteinExistence type="predicted"/>
<comment type="caution">
    <text evidence="1">The sequence shown here is derived from an EMBL/GenBank/DDBJ whole genome shotgun (WGS) entry which is preliminary data.</text>
</comment>
<accession>A0ABS3YH15</accession>
<evidence type="ECO:0000313" key="2">
    <source>
        <dbReference type="Proteomes" id="UP000679126"/>
    </source>
</evidence>
<evidence type="ECO:0000313" key="1">
    <source>
        <dbReference type="EMBL" id="MBO9153974.1"/>
    </source>
</evidence>
<organism evidence="1 2">
    <name type="scientific">Chitinophaga chungangae</name>
    <dbReference type="NCBI Taxonomy" id="2821488"/>
    <lineage>
        <taxon>Bacteria</taxon>
        <taxon>Pseudomonadati</taxon>
        <taxon>Bacteroidota</taxon>
        <taxon>Chitinophagia</taxon>
        <taxon>Chitinophagales</taxon>
        <taxon>Chitinophagaceae</taxon>
        <taxon>Chitinophaga</taxon>
    </lineage>
</organism>
<reference evidence="2" key="1">
    <citation type="submission" date="2021-03" db="EMBL/GenBank/DDBJ databases">
        <title>Assistant Professor.</title>
        <authorList>
            <person name="Huq M.A."/>
        </authorList>
    </citation>
    <scope>NUCLEOTIDE SEQUENCE [LARGE SCALE GENOMIC DNA]</scope>
    <source>
        <strain evidence="2">MAH-28</strain>
    </source>
</reference>
<dbReference type="RefSeq" id="WP_209147097.1">
    <property type="nucleotide sequence ID" value="NZ_JAGHKP010000003.1"/>
</dbReference>
<sequence>MLSACRTGNKLRFIKLGNDLLHLLDEKGRYMTGDPFRSYTLNRIQ</sequence>
<gene>
    <name evidence="1" type="ORF">J7I43_17235</name>
</gene>
<name>A0ABS3YH15_9BACT</name>